<keyword evidence="1" id="KW-1185">Reference proteome</keyword>
<evidence type="ECO:0000313" key="1">
    <source>
        <dbReference type="Proteomes" id="UP000887565"/>
    </source>
</evidence>
<protein>
    <submittedName>
        <fullName evidence="2">Uncharacterized protein</fullName>
    </submittedName>
</protein>
<dbReference type="WBParaSite" id="nRc.2.0.1.t20704-RA">
    <property type="protein sequence ID" value="nRc.2.0.1.t20704-RA"/>
    <property type="gene ID" value="nRc.2.0.1.g20704"/>
</dbReference>
<name>A0A915J3J9_ROMCU</name>
<evidence type="ECO:0000313" key="2">
    <source>
        <dbReference type="WBParaSite" id="nRc.2.0.1.t20704-RA"/>
    </source>
</evidence>
<reference evidence="2" key="1">
    <citation type="submission" date="2022-11" db="UniProtKB">
        <authorList>
            <consortium name="WormBaseParasite"/>
        </authorList>
    </citation>
    <scope>IDENTIFICATION</scope>
</reference>
<dbReference type="Proteomes" id="UP000887565">
    <property type="component" value="Unplaced"/>
</dbReference>
<dbReference type="AlphaFoldDB" id="A0A915J3J9"/>
<proteinExistence type="predicted"/>
<accession>A0A915J3J9</accession>
<organism evidence="1 2">
    <name type="scientific">Romanomermis culicivorax</name>
    <name type="common">Nematode worm</name>
    <dbReference type="NCBI Taxonomy" id="13658"/>
    <lineage>
        <taxon>Eukaryota</taxon>
        <taxon>Metazoa</taxon>
        <taxon>Ecdysozoa</taxon>
        <taxon>Nematoda</taxon>
        <taxon>Enoplea</taxon>
        <taxon>Dorylaimia</taxon>
        <taxon>Mermithida</taxon>
        <taxon>Mermithoidea</taxon>
        <taxon>Mermithidae</taxon>
        <taxon>Romanomermis</taxon>
    </lineage>
</organism>
<sequence>MMAIVAIVVTVLVVKMTILFGLRLAIRATVTVSFNPLVTGVHTLDEAALQGMSKKASSQGGSEQACNGLGVCRLVHTMVAVAKGCCICLVKAVKWAVVNGEIFLPYPFLFLKNDFCDRVCRFLPIFARIGSNQEYVQQFQQNAYQGDQAYPQQQQYPQEQKHFPPLQYLQGGQSQLF</sequence>